<dbReference type="RefSeq" id="XP_031000965.1">
    <property type="nucleotide sequence ID" value="XM_031154031.1"/>
</dbReference>
<dbReference type="EMBL" id="QGMH01000323">
    <property type="protein sequence ID" value="TVY22177.1"/>
    <property type="molecule type" value="Genomic_DNA"/>
</dbReference>
<dbReference type="PROSITE" id="PS01360">
    <property type="entry name" value="ZF_MYND_1"/>
    <property type="match status" value="1"/>
</dbReference>
<dbReference type="OrthoDB" id="5945798at2759"/>
<evidence type="ECO:0000256" key="4">
    <source>
        <dbReference type="PROSITE-ProRule" id="PRU00134"/>
    </source>
</evidence>
<feature type="domain" description="MYND-type" evidence="5">
    <location>
        <begin position="169"/>
        <end position="212"/>
    </location>
</feature>
<organism evidence="6 7">
    <name type="scientific">Lachnellula hyalina</name>
    <dbReference type="NCBI Taxonomy" id="1316788"/>
    <lineage>
        <taxon>Eukaryota</taxon>
        <taxon>Fungi</taxon>
        <taxon>Dikarya</taxon>
        <taxon>Ascomycota</taxon>
        <taxon>Pezizomycotina</taxon>
        <taxon>Leotiomycetes</taxon>
        <taxon>Helotiales</taxon>
        <taxon>Lachnaceae</taxon>
        <taxon>Lachnellula</taxon>
    </lineage>
</organism>
<evidence type="ECO:0000256" key="3">
    <source>
        <dbReference type="ARBA" id="ARBA00022833"/>
    </source>
</evidence>
<dbReference type="SUPFAM" id="SSF144232">
    <property type="entry name" value="HIT/MYND zinc finger-like"/>
    <property type="match status" value="1"/>
</dbReference>
<dbReference type="InterPro" id="IPR002893">
    <property type="entry name" value="Znf_MYND"/>
</dbReference>
<proteinExistence type="predicted"/>
<keyword evidence="2 4" id="KW-0863">Zinc-finger</keyword>
<protein>
    <recommendedName>
        <fullName evidence="5">MYND-type domain-containing protein</fullName>
    </recommendedName>
</protein>
<sequence length="225" mass="24464">MRMHTSIFPDFGNEKVFPAFGACPVEVDGEDEGEGRGKGNGNEKERRGEYFLVGSIMEDMTLSPRTPTYVCRDREGGRYAVTLRLGDGENGEGGGKEGALGGGRRYGYMVVVQGARRSGVREENVATGERGKQGFVGVRLGDVGLIPTTVEKLREMSERFRETDGRNVCQGCGKGGEEGGKMNRCKGCESVWYCGKECQVRGWGERGHKGECKVLKAVGEVFGKD</sequence>
<reference evidence="6 7" key="1">
    <citation type="submission" date="2018-05" db="EMBL/GenBank/DDBJ databases">
        <title>Genome sequencing and assembly of the regulated plant pathogen Lachnellula willkommii and related sister species for the development of diagnostic species identification markers.</title>
        <authorList>
            <person name="Giroux E."/>
            <person name="Bilodeau G."/>
        </authorList>
    </citation>
    <scope>NUCLEOTIDE SEQUENCE [LARGE SCALE GENOMIC DNA]</scope>
    <source>
        <strain evidence="6 7">CBS 185.66</strain>
    </source>
</reference>
<dbReference type="AlphaFoldDB" id="A0A8H8TVR0"/>
<gene>
    <name evidence="6" type="ORF">LHYA1_G009127</name>
</gene>
<dbReference type="Gene3D" id="6.10.140.2220">
    <property type="match status" value="1"/>
</dbReference>
<evidence type="ECO:0000259" key="5">
    <source>
        <dbReference type="PROSITE" id="PS50865"/>
    </source>
</evidence>
<dbReference type="GeneID" id="41989325"/>
<comment type="caution">
    <text evidence="6">The sequence shown here is derived from an EMBL/GenBank/DDBJ whole genome shotgun (WGS) entry which is preliminary data.</text>
</comment>
<evidence type="ECO:0000313" key="7">
    <source>
        <dbReference type="Proteomes" id="UP000431533"/>
    </source>
</evidence>
<keyword evidence="1" id="KW-0479">Metal-binding</keyword>
<dbReference type="GO" id="GO:0008270">
    <property type="term" value="F:zinc ion binding"/>
    <property type="evidence" value="ECO:0007669"/>
    <property type="project" value="UniProtKB-KW"/>
</dbReference>
<dbReference type="Proteomes" id="UP000431533">
    <property type="component" value="Unassembled WGS sequence"/>
</dbReference>
<dbReference type="PROSITE" id="PS50865">
    <property type="entry name" value="ZF_MYND_2"/>
    <property type="match status" value="1"/>
</dbReference>
<keyword evidence="7" id="KW-1185">Reference proteome</keyword>
<keyword evidence="3" id="KW-0862">Zinc</keyword>
<accession>A0A8H8TVR0</accession>
<evidence type="ECO:0000313" key="6">
    <source>
        <dbReference type="EMBL" id="TVY22177.1"/>
    </source>
</evidence>
<name>A0A8H8TVR0_9HELO</name>
<dbReference type="Pfam" id="PF01753">
    <property type="entry name" value="zf-MYND"/>
    <property type="match status" value="1"/>
</dbReference>
<evidence type="ECO:0000256" key="1">
    <source>
        <dbReference type="ARBA" id="ARBA00022723"/>
    </source>
</evidence>
<evidence type="ECO:0000256" key="2">
    <source>
        <dbReference type="ARBA" id="ARBA00022771"/>
    </source>
</evidence>